<proteinExistence type="predicted"/>
<gene>
    <name evidence="1" type="primary">RvY_00256-1</name>
    <name evidence="1" type="synonym">RvY_00256.1</name>
    <name evidence="1" type="ORF">RvY_00256</name>
</gene>
<name>A0A1D1UC57_RAMVA</name>
<protein>
    <submittedName>
        <fullName evidence="1">Uncharacterized protein</fullName>
    </submittedName>
</protein>
<evidence type="ECO:0000313" key="1">
    <source>
        <dbReference type="EMBL" id="GAU87409.1"/>
    </source>
</evidence>
<dbReference type="AlphaFoldDB" id="A0A1D1UC57"/>
<dbReference type="Proteomes" id="UP000186922">
    <property type="component" value="Unassembled WGS sequence"/>
</dbReference>
<comment type="caution">
    <text evidence="1">The sequence shown here is derived from an EMBL/GenBank/DDBJ whole genome shotgun (WGS) entry which is preliminary data.</text>
</comment>
<reference evidence="1 2" key="1">
    <citation type="journal article" date="2016" name="Nat. Commun.">
        <title>Extremotolerant tardigrade genome and improved radiotolerance of human cultured cells by tardigrade-unique protein.</title>
        <authorList>
            <person name="Hashimoto T."/>
            <person name="Horikawa D.D."/>
            <person name="Saito Y."/>
            <person name="Kuwahara H."/>
            <person name="Kozuka-Hata H."/>
            <person name="Shin-I T."/>
            <person name="Minakuchi Y."/>
            <person name="Ohishi K."/>
            <person name="Motoyama A."/>
            <person name="Aizu T."/>
            <person name="Enomoto A."/>
            <person name="Kondo K."/>
            <person name="Tanaka S."/>
            <person name="Hara Y."/>
            <person name="Koshikawa S."/>
            <person name="Sagara H."/>
            <person name="Miura T."/>
            <person name="Yokobori S."/>
            <person name="Miyagawa K."/>
            <person name="Suzuki Y."/>
            <person name="Kubo T."/>
            <person name="Oyama M."/>
            <person name="Kohara Y."/>
            <person name="Fujiyama A."/>
            <person name="Arakawa K."/>
            <person name="Katayama T."/>
            <person name="Toyoda A."/>
            <person name="Kunieda T."/>
        </authorList>
    </citation>
    <scope>NUCLEOTIDE SEQUENCE [LARGE SCALE GENOMIC DNA]</scope>
    <source>
        <strain evidence="1 2">YOKOZUNA-1</strain>
    </source>
</reference>
<organism evidence="1 2">
    <name type="scientific">Ramazzottius varieornatus</name>
    <name type="common">Water bear</name>
    <name type="synonym">Tardigrade</name>
    <dbReference type="NCBI Taxonomy" id="947166"/>
    <lineage>
        <taxon>Eukaryota</taxon>
        <taxon>Metazoa</taxon>
        <taxon>Ecdysozoa</taxon>
        <taxon>Tardigrada</taxon>
        <taxon>Eutardigrada</taxon>
        <taxon>Parachela</taxon>
        <taxon>Hypsibioidea</taxon>
        <taxon>Ramazzottiidae</taxon>
        <taxon>Ramazzottius</taxon>
    </lineage>
</organism>
<accession>A0A1D1UC57</accession>
<sequence>MAVNGKPTLARSRGDYLTDTQITEEACRPDCNTLHLNLQCTRDYRGTPRFVSNHRG</sequence>
<dbReference type="EMBL" id="BDGG01000001">
    <property type="protein sequence ID" value="GAU87409.1"/>
    <property type="molecule type" value="Genomic_DNA"/>
</dbReference>
<evidence type="ECO:0000313" key="2">
    <source>
        <dbReference type="Proteomes" id="UP000186922"/>
    </source>
</evidence>
<keyword evidence="2" id="KW-1185">Reference proteome</keyword>